<dbReference type="PANTHER" id="PTHR11603:SF147">
    <property type="entry name" value="MEMBRANE PROTEIN"/>
    <property type="match status" value="1"/>
</dbReference>
<sequence>MFKKIVIGLFTLAGLSFGLSLAPALWQYTPLNFPFMKGLIINAIIFSVIFMLIGFLVYPMIYKATSWLQDTLNRQSTANLFLGSLGLLIGLLVGYLVALPFAGLFPYLKAVINLTSSLVLGFVGYQTAMNRKEEWNQWIDRTADLKDVLSFNRNEPSISESVEKDPSYKILDTSVIIDGRIADVIQTGFIEGTILVPNFVLLELQHIADSSDAIIRAKGRRGLDILNKLQKDSPIPVEFYDKDFEHVPQVDTKLLHLAKHLNGTLLTNDFNLNKVAEFQQVPILNINELANAVKPALIPGEQLRVLVIKPGTERKQGVAYLEDGTMIVVEDGQLHLNEWVDVEVTSALQTAAGRMIFAKMIG</sequence>
<dbReference type="InterPro" id="IPR029060">
    <property type="entry name" value="PIN-like_dom_sf"/>
</dbReference>
<feature type="transmembrane region" description="Helical" evidence="5">
    <location>
        <begin position="40"/>
        <end position="58"/>
    </location>
</feature>
<dbReference type="InterPro" id="IPR052041">
    <property type="entry name" value="Nucleic_acid_metab_PIN/TRAM"/>
</dbReference>
<dbReference type="Pfam" id="PF01938">
    <property type="entry name" value="TRAM"/>
    <property type="match status" value="1"/>
</dbReference>
<dbReference type="PANTHER" id="PTHR11603">
    <property type="entry name" value="AAA FAMILY ATPASE"/>
    <property type="match status" value="1"/>
</dbReference>
<dbReference type="EMBL" id="PNHE01000006">
    <property type="protein sequence ID" value="PMC58811.1"/>
    <property type="molecule type" value="Genomic_DNA"/>
</dbReference>
<dbReference type="SMART" id="SM00670">
    <property type="entry name" value="PINc"/>
    <property type="match status" value="1"/>
</dbReference>
<comment type="cofactor">
    <cofactor evidence="1">
        <name>Mg(2+)</name>
        <dbReference type="ChEBI" id="CHEBI:18420"/>
    </cofactor>
</comment>
<protein>
    <submittedName>
        <fullName evidence="7">PIN domain nuclease</fullName>
    </submittedName>
</protein>
<reference evidence="7 8" key="1">
    <citation type="submission" date="2017-09" db="EMBL/GenBank/DDBJ databases">
        <title>Bacterial strain isolated from the female urinary microbiota.</title>
        <authorList>
            <person name="Thomas-White K."/>
            <person name="Kumar N."/>
            <person name="Forster S."/>
            <person name="Putonti C."/>
            <person name="Lawley T."/>
            <person name="Wolfe A.J."/>
        </authorList>
    </citation>
    <scope>NUCLEOTIDE SEQUENCE [LARGE SCALE GENOMIC DNA]</scope>
    <source>
        <strain evidence="7 8">UMB0852</strain>
    </source>
</reference>
<keyword evidence="5" id="KW-0472">Membrane</keyword>
<gene>
    <name evidence="7" type="ORF">CJ205_02510</name>
</gene>
<dbReference type="CDD" id="cd09877">
    <property type="entry name" value="PIN_YacL-like"/>
    <property type="match status" value="1"/>
</dbReference>
<evidence type="ECO:0000256" key="5">
    <source>
        <dbReference type="SAM" id="Phobius"/>
    </source>
</evidence>
<evidence type="ECO:0000256" key="2">
    <source>
        <dbReference type="ARBA" id="ARBA00022722"/>
    </source>
</evidence>
<organism evidence="7 8">
    <name type="scientific">Dolosicoccus paucivorans</name>
    <dbReference type="NCBI Taxonomy" id="84521"/>
    <lineage>
        <taxon>Bacteria</taxon>
        <taxon>Bacillati</taxon>
        <taxon>Bacillota</taxon>
        <taxon>Bacilli</taxon>
        <taxon>Lactobacillales</taxon>
        <taxon>Aerococcaceae</taxon>
        <taxon>Dolosicoccus</taxon>
    </lineage>
</organism>
<name>A0A1G8K7J0_9LACT</name>
<keyword evidence="8" id="KW-1185">Reference proteome</keyword>
<dbReference type="GO" id="GO:0004518">
    <property type="term" value="F:nuclease activity"/>
    <property type="evidence" value="ECO:0007669"/>
    <property type="project" value="UniProtKB-KW"/>
</dbReference>
<dbReference type="AlphaFoldDB" id="A0A1G8K7J0"/>
<dbReference type="InterPro" id="IPR002792">
    <property type="entry name" value="TRAM_dom"/>
</dbReference>
<dbReference type="Proteomes" id="UP000235682">
    <property type="component" value="Unassembled WGS sequence"/>
</dbReference>
<keyword evidence="5" id="KW-1133">Transmembrane helix</keyword>
<accession>A0A1G8K7J0</accession>
<evidence type="ECO:0000313" key="8">
    <source>
        <dbReference type="Proteomes" id="UP000235682"/>
    </source>
</evidence>
<dbReference type="GO" id="GO:0016787">
    <property type="term" value="F:hydrolase activity"/>
    <property type="evidence" value="ECO:0007669"/>
    <property type="project" value="UniProtKB-KW"/>
</dbReference>
<evidence type="ECO:0000313" key="7">
    <source>
        <dbReference type="EMBL" id="PMC58811.1"/>
    </source>
</evidence>
<dbReference type="Gene3D" id="3.40.50.1010">
    <property type="entry name" value="5'-nuclease"/>
    <property type="match status" value="1"/>
</dbReference>
<evidence type="ECO:0000256" key="1">
    <source>
        <dbReference type="ARBA" id="ARBA00001946"/>
    </source>
</evidence>
<keyword evidence="5" id="KW-0812">Transmembrane</keyword>
<comment type="caution">
    <text evidence="7">The sequence shown here is derived from an EMBL/GenBank/DDBJ whole genome shotgun (WGS) entry which is preliminary data.</text>
</comment>
<keyword evidence="4" id="KW-0460">Magnesium</keyword>
<evidence type="ECO:0000256" key="3">
    <source>
        <dbReference type="ARBA" id="ARBA00022801"/>
    </source>
</evidence>
<dbReference type="RefSeq" id="WP_092084536.1">
    <property type="nucleotide sequence ID" value="NZ_FNEL01000009.1"/>
</dbReference>
<dbReference type="Pfam" id="PF01850">
    <property type="entry name" value="PIN"/>
    <property type="match status" value="1"/>
</dbReference>
<proteinExistence type="predicted"/>
<feature type="domain" description="TRAM" evidence="6">
    <location>
        <begin position="296"/>
        <end position="357"/>
    </location>
</feature>
<dbReference type="OrthoDB" id="9780734at2"/>
<dbReference type="PROSITE" id="PS50926">
    <property type="entry name" value="TRAM"/>
    <property type="match status" value="1"/>
</dbReference>
<dbReference type="STRING" id="84521.SAMN04487994_100921"/>
<evidence type="ECO:0000259" key="6">
    <source>
        <dbReference type="PROSITE" id="PS50926"/>
    </source>
</evidence>
<keyword evidence="2" id="KW-0540">Nuclease</keyword>
<feature type="transmembrane region" description="Helical" evidence="5">
    <location>
        <begin position="79"/>
        <end position="98"/>
    </location>
</feature>
<evidence type="ECO:0000256" key="4">
    <source>
        <dbReference type="ARBA" id="ARBA00022842"/>
    </source>
</evidence>
<keyword evidence="3" id="KW-0378">Hydrolase</keyword>
<dbReference type="InterPro" id="IPR002716">
    <property type="entry name" value="PIN_dom"/>
</dbReference>
<dbReference type="SUPFAM" id="SSF88723">
    <property type="entry name" value="PIN domain-like"/>
    <property type="match status" value="1"/>
</dbReference>